<evidence type="ECO:0000313" key="6">
    <source>
        <dbReference type="Proteomes" id="UP000011668"/>
    </source>
</evidence>
<dbReference type="GO" id="GO:0000398">
    <property type="term" value="P:mRNA splicing, via spliceosome"/>
    <property type="evidence" value="ECO:0007669"/>
    <property type="project" value="TreeGrafter"/>
</dbReference>
<dbReference type="AlphaFoldDB" id="L8X957"/>
<dbReference type="GO" id="GO:0005681">
    <property type="term" value="C:spliceosomal complex"/>
    <property type="evidence" value="ECO:0007669"/>
    <property type="project" value="TreeGrafter"/>
</dbReference>
<feature type="region of interest" description="Disordered" evidence="4">
    <location>
        <begin position="222"/>
        <end position="250"/>
    </location>
</feature>
<gene>
    <name evidence="5" type="ORF">AG1IA_00342</name>
</gene>
<feature type="compositionally biased region" description="Acidic residues" evidence="4">
    <location>
        <begin position="107"/>
        <end position="118"/>
    </location>
</feature>
<accession>L8X957</accession>
<feature type="compositionally biased region" description="Polar residues" evidence="4">
    <location>
        <begin position="161"/>
        <end position="171"/>
    </location>
</feature>
<feature type="compositionally biased region" description="Polar residues" evidence="4">
    <location>
        <begin position="126"/>
        <end position="136"/>
    </location>
</feature>
<dbReference type="STRING" id="983506.L8X957"/>
<dbReference type="Pfam" id="PF07052">
    <property type="entry name" value="Hep_59"/>
    <property type="match status" value="1"/>
</dbReference>
<protein>
    <submittedName>
        <fullName evidence="5">Hepatocellular carcinoma-associated antigen 59 domain-containing protein</fullName>
    </submittedName>
</protein>
<dbReference type="EMBL" id="AFRT01000059">
    <property type="protein sequence ID" value="ELU45623.1"/>
    <property type="molecule type" value="Genomic_DNA"/>
</dbReference>
<feature type="compositionally biased region" description="Polar residues" evidence="4">
    <location>
        <begin position="65"/>
        <end position="75"/>
    </location>
</feature>
<feature type="region of interest" description="Disordered" evidence="4">
    <location>
        <begin position="1"/>
        <end position="175"/>
    </location>
</feature>
<feature type="compositionally biased region" description="Basic and acidic residues" evidence="4">
    <location>
        <begin position="137"/>
        <end position="153"/>
    </location>
</feature>
<evidence type="ECO:0000256" key="3">
    <source>
        <dbReference type="ARBA" id="ARBA00023242"/>
    </source>
</evidence>
<keyword evidence="3" id="KW-0539">Nucleus</keyword>
<dbReference type="OMA" id="NIKTGGM"/>
<dbReference type="OrthoDB" id="5627at2759"/>
<name>L8X957_THACA</name>
<organism evidence="5 6">
    <name type="scientific">Thanatephorus cucumeris (strain AG1-IA)</name>
    <name type="common">Rice sheath blight fungus</name>
    <name type="synonym">Rhizoctonia solani</name>
    <dbReference type="NCBI Taxonomy" id="983506"/>
    <lineage>
        <taxon>Eukaryota</taxon>
        <taxon>Fungi</taxon>
        <taxon>Dikarya</taxon>
        <taxon>Basidiomycota</taxon>
        <taxon>Agaricomycotina</taxon>
        <taxon>Agaricomycetes</taxon>
        <taxon>Cantharellales</taxon>
        <taxon>Ceratobasidiaceae</taxon>
        <taxon>Rhizoctonia</taxon>
        <taxon>Rhizoctonia solani AG-1</taxon>
    </lineage>
</organism>
<dbReference type="InterPro" id="IPR010756">
    <property type="entry name" value="Tls1-like"/>
</dbReference>
<dbReference type="HOGENOM" id="CLU_053736_0_1_1"/>
<dbReference type="Proteomes" id="UP000011668">
    <property type="component" value="Unassembled WGS sequence"/>
</dbReference>
<dbReference type="PANTHER" id="PTHR13486:SF2">
    <property type="entry name" value="SPLICING FACTOR C9ORF78"/>
    <property type="match status" value="1"/>
</dbReference>
<keyword evidence="6" id="KW-1185">Reference proteome</keyword>
<feature type="compositionally biased region" description="Basic and acidic residues" evidence="4">
    <location>
        <begin position="34"/>
        <end position="57"/>
    </location>
</feature>
<comment type="caution">
    <text evidence="5">The sequence shown here is derived from an EMBL/GenBank/DDBJ whole genome shotgun (WGS) entry which is preliminary data.</text>
</comment>
<dbReference type="PANTHER" id="PTHR13486">
    <property type="entry name" value="TELOMERE LENGTH AND SILENCING PROTEIN 1 TLS1 FAMILY MEMBER"/>
    <property type="match status" value="1"/>
</dbReference>
<evidence type="ECO:0000313" key="5">
    <source>
        <dbReference type="EMBL" id="ELU45623.1"/>
    </source>
</evidence>
<comment type="similarity">
    <text evidence="2">Belongs to the TLS1 family.</text>
</comment>
<evidence type="ECO:0000256" key="1">
    <source>
        <dbReference type="ARBA" id="ARBA00004123"/>
    </source>
</evidence>
<evidence type="ECO:0000256" key="4">
    <source>
        <dbReference type="SAM" id="MobiDB-lite"/>
    </source>
</evidence>
<comment type="subcellular location">
    <subcellularLocation>
        <location evidence="1">Nucleus</location>
    </subcellularLocation>
</comment>
<sequence length="349" mass="39835">MSDAEPKPLFKKRANRPPPRQRESEDATPDEPAVETREGSEGVDEEKMTIEELLELRKLRRQRQGIDSTKLNAGSTKKKKRRDEDEEAEDENEGKYGLRKGGQRQDGDDDEASADGAEDVAKKIIKSNNFTQQTNKLDVDKHMMKYIEEELEKRRGKPNASGDTGNSNSSDPYAELFRISEKYKLQKKQELEEGSVTNSSAMLTAIPEVDLGMDTRLKNIEETEKAKRTVSENLKEHRGKPREQNDERHLTSDADAMRDAKLEAMGLPPEMDTRGYIKERDNRREMATDEQNLLEGRITHLFVVESILLKAFAGMDISHHQHVGCERPLTQCYPLHRAMLRSLARCLQS</sequence>
<reference evidence="5 6" key="1">
    <citation type="journal article" date="2013" name="Nat. Commun.">
        <title>The evolution and pathogenic mechanisms of the rice sheath blight pathogen.</title>
        <authorList>
            <person name="Zheng A."/>
            <person name="Lin R."/>
            <person name="Xu L."/>
            <person name="Qin P."/>
            <person name="Tang C."/>
            <person name="Ai P."/>
            <person name="Zhang D."/>
            <person name="Liu Y."/>
            <person name="Sun Z."/>
            <person name="Feng H."/>
            <person name="Wang Y."/>
            <person name="Chen Y."/>
            <person name="Liang X."/>
            <person name="Fu R."/>
            <person name="Li Q."/>
            <person name="Zhang J."/>
            <person name="Yu X."/>
            <person name="Xie Z."/>
            <person name="Ding L."/>
            <person name="Guan P."/>
            <person name="Tang J."/>
            <person name="Liang Y."/>
            <person name="Wang S."/>
            <person name="Deng Q."/>
            <person name="Li S."/>
            <person name="Zhu J."/>
            <person name="Wang L."/>
            <person name="Liu H."/>
            <person name="Li P."/>
        </authorList>
    </citation>
    <scope>NUCLEOTIDE SEQUENCE [LARGE SCALE GENOMIC DNA]</scope>
    <source>
        <strain evidence="6">AG-1 IA</strain>
    </source>
</reference>
<proteinExistence type="inferred from homology"/>
<evidence type="ECO:0000256" key="2">
    <source>
        <dbReference type="ARBA" id="ARBA00007643"/>
    </source>
</evidence>